<dbReference type="PANTHER" id="PTHR10996">
    <property type="entry name" value="2-HYDROXYACID DEHYDROGENASE-RELATED"/>
    <property type="match status" value="1"/>
</dbReference>
<dbReference type="CDD" id="cd05301">
    <property type="entry name" value="GDH"/>
    <property type="match status" value="1"/>
</dbReference>
<feature type="domain" description="D-isomer specific 2-hydroxyacid dehydrogenase NAD-binding" evidence="5">
    <location>
        <begin position="129"/>
        <end position="323"/>
    </location>
</feature>
<dbReference type="InterPro" id="IPR006139">
    <property type="entry name" value="D-isomer_2_OHA_DH_cat_dom"/>
</dbReference>
<proteinExistence type="inferred from homology"/>
<dbReference type="GO" id="GO:0008465">
    <property type="term" value="F:hydroxypyruvate reductase (NADH) activity"/>
    <property type="evidence" value="ECO:0007669"/>
    <property type="project" value="TreeGrafter"/>
</dbReference>
<dbReference type="Gene3D" id="3.40.50.720">
    <property type="entry name" value="NAD(P)-binding Rossmann-like Domain"/>
    <property type="match status" value="2"/>
</dbReference>
<dbReference type="SUPFAM" id="SSF52283">
    <property type="entry name" value="Formate/glycerate dehydrogenase catalytic domain-like"/>
    <property type="match status" value="1"/>
</dbReference>
<dbReference type="InterPro" id="IPR050223">
    <property type="entry name" value="D-isomer_2-hydroxyacid_DH"/>
</dbReference>
<evidence type="ECO:0000259" key="4">
    <source>
        <dbReference type="Pfam" id="PF00389"/>
    </source>
</evidence>
<evidence type="ECO:0008006" key="8">
    <source>
        <dbReference type="Google" id="ProtNLM"/>
    </source>
</evidence>
<keyword evidence="2 3" id="KW-0560">Oxidoreductase</keyword>
<comment type="caution">
    <text evidence="6">The sequence shown here is derived from an EMBL/GenBank/DDBJ whole genome shotgun (WGS) entry which is preliminary data.</text>
</comment>
<dbReference type="AlphaFoldDB" id="A0AAV9IU53"/>
<dbReference type="Pfam" id="PF00389">
    <property type="entry name" value="2-Hacid_dh"/>
    <property type="match status" value="1"/>
</dbReference>
<sequence>MAPRQMQWVTHHPNGKYRVIVTKPLVGQRWLEVLVGADCRVEQCLDTSRPLTPSELRRAIGQRCDGVVGQLTEKWDASMMECLKAAGGRAYSNVAVGYDNVDVAGATRHGVAVGNTPGALTEATAEMAMALAMAAGRRVVEADAFMRAGKYQGWLPDLFLGVTFHGRTLGLIGAGRIGAAFALRMARGLHMDVVYYDVYPNERLERCVQAAGEMFAQQGERPIRIRRADDVEEVLREADVVSLHTVLDASTRHLIDAQRLRLMKEDAVLVNCGRGPLVDEAALVEHCRRHPQFRAGLDVFEDEPRMAPGLKELPNVVVVPHIASATVVARTGMCTLAAANVAGILRGDPAWSKPDVSAFLEADSAQAMPRAAPAIVNAKELGLKMYTAPNRL</sequence>
<accession>A0AAV9IU53</accession>
<dbReference type="PANTHER" id="PTHR10996:SF257">
    <property type="entry name" value="GLYOXYLATE REDUCTASE 1"/>
    <property type="match status" value="1"/>
</dbReference>
<evidence type="ECO:0000256" key="2">
    <source>
        <dbReference type="ARBA" id="ARBA00023002"/>
    </source>
</evidence>
<dbReference type="Proteomes" id="UP001301350">
    <property type="component" value="Unassembled WGS sequence"/>
</dbReference>
<dbReference type="EMBL" id="JANCYW010000006">
    <property type="protein sequence ID" value="KAK4535779.1"/>
    <property type="molecule type" value="Genomic_DNA"/>
</dbReference>
<evidence type="ECO:0000313" key="7">
    <source>
        <dbReference type="Proteomes" id="UP001301350"/>
    </source>
</evidence>
<dbReference type="SUPFAM" id="SSF51735">
    <property type="entry name" value="NAD(P)-binding Rossmann-fold domains"/>
    <property type="match status" value="1"/>
</dbReference>
<dbReference type="PROSITE" id="PS00671">
    <property type="entry name" value="D_2_HYDROXYACID_DH_3"/>
    <property type="match status" value="1"/>
</dbReference>
<dbReference type="GO" id="GO:0051287">
    <property type="term" value="F:NAD binding"/>
    <property type="evidence" value="ECO:0007669"/>
    <property type="project" value="InterPro"/>
</dbReference>
<evidence type="ECO:0000313" key="6">
    <source>
        <dbReference type="EMBL" id="KAK4535779.1"/>
    </source>
</evidence>
<dbReference type="InterPro" id="IPR006140">
    <property type="entry name" value="D-isomer_DH_NAD-bd"/>
</dbReference>
<dbReference type="Pfam" id="PF02826">
    <property type="entry name" value="2-Hacid_dh_C"/>
    <property type="match status" value="1"/>
</dbReference>
<evidence type="ECO:0000256" key="1">
    <source>
        <dbReference type="ARBA" id="ARBA00005854"/>
    </source>
</evidence>
<dbReference type="InterPro" id="IPR036291">
    <property type="entry name" value="NAD(P)-bd_dom_sf"/>
</dbReference>
<feature type="domain" description="D-isomer specific 2-hydroxyacid dehydrogenase catalytic" evidence="4">
    <location>
        <begin position="45"/>
        <end position="349"/>
    </location>
</feature>
<comment type="similarity">
    <text evidence="1 3">Belongs to the D-isomer specific 2-hydroxyacid dehydrogenase family.</text>
</comment>
<organism evidence="6 7">
    <name type="scientific">Cyanidium caldarium</name>
    <name type="common">Red alga</name>
    <dbReference type="NCBI Taxonomy" id="2771"/>
    <lineage>
        <taxon>Eukaryota</taxon>
        <taxon>Rhodophyta</taxon>
        <taxon>Bangiophyceae</taxon>
        <taxon>Cyanidiales</taxon>
        <taxon>Cyanidiaceae</taxon>
        <taxon>Cyanidium</taxon>
    </lineage>
</organism>
<evidence type="ECO:0000259" key="5">
    <source>
        <dbReference type="Pfam" id="PF02826"/>
    </source>
</evidence>
<dbReference type="GO" id="GO:0030267">
    <property type="term" value="F:glyoxylate reductase (NADPH) activity"/>
    <property type="evidence" value="ECO:0007669"/>
    <property type="project" value="TreeGrafter"/>
</dbReference>
<dbReference type="InterPro" id="IPR029753">
    <property type="entry name" value="D-isomer_DH_CS"/>
</dbReference>
<evidence type="ECO:0000256" key="3">
    <source>
        <dbReference type="RuleBase" id="RU003719"/>
    </source>
</evidence>
<gene>
    <name evidence="6" type="ORF">CDCA_CDCA06G1804</name>
</gene>
<reference evidence="6 7" key="1">
    <citation type="submission" date="2022-07" db="EMBL/GenBank/DDBJ databases">
        <title>Genome-wide signatures of adaptation to extreme environments.</title>
        <authorList>
            <person name="Cho C.H."/>
            <person name="Yoon H.S."/>
        </authorList>
    </citation>
    <scope>NUCLEOTIDE SEQUENCE [LARGE SCALE GENOMIC DNA]</scope>
    <source>
        <strain evidence="6 7">DBV 063 E5</strain>
    </source>
</reference>
<keyword evidence="7" id="KW-1185">Reference proteome</keyword>
<name>A0AAV9IU53_CYACA</name>
<dbReference type="GO" id="GO:0005829">
    <property type="term" value="C:cytosol"/>
    <property type="evidence" value="ECO:0007669"/>
    <property type="project" value="TreeGrafter"/>
</dbReference>
<protein>
    <recommendedName>
        <fullName evidence="8">Glycerate dehydrogenase</fullName>
    </recommendedName>
</protein>